<comment type="caution">
    <text evidence="1">The sequence shown here is derived from an EMBL/GenBank/DDBJ whole genome shotgun (WGS) entry which is preliminary data.</text>
</comment>
<protein>
    <submittedName>
        <fullName evidence="1">Uncharacterized protein</fullName>
    </submittedName>
</protein>
<accession>A0A8T2DF89</accession>
<evidence type="ECO:0000313" key="1">
    <source>
        <dbReference type="EMBL" id="KAG7610765.1"/>
    </source>
</evidence>
<keyword evidence="2" id="KW-1185">Reference proteome</keyword>
<reference evidence="1 2" key="1">
    <citation type="submission" date="2020-12" db="EMBL/GenBank/DDBJ databases">
        <title>Concerted genomic and epigenomic changes stabilize Arabidopsis allopolyploids.</title>
        <authorList>
            <person name="Chen Z."/>
        </authorList>
    </citation>
    <scope>NUCLEOTIDE SEQUENCE [LARGE SCALE GENOMIC DNA]</scope>
    <source>
        <strain evidence="1">As9502</strain>
        <tissue evidence="1">Leaf</tissue>
    </source>
</reference>
<proteinExistence type="predicted"/>
<evidence type="ECO:0000313" key="2">
    <source>
        <dbReference type="Proteomes" id="UP000694251"/>
    </source>
</evidence>
<gene>
    <name evidence="1" type="ORF">ISN44_As05g028390</name>
</gene>
<name>A0A8T2DF89_ARASU</name>
<sequence length="50" mass="5938">MSSSNNIEDVRKWMYNRINPRTGRVSDKYEAGLSQFMEFANYRLYDGGRI</sequence>
<dbReference type="Proteomes" id="UP000694251">
    <property type="component" value="Chromosome 5"/>
</dbReference>
<dbReference type="AlphaFoldDB" id="A0A8T2DF89"/>
<organism evidence="1 2">
    <name type="scientific">Arabidopsis suecica</name>
    <name type="common">Swedish thale-cress</name>
    <name type="synonym">Cardaminopsis suecica</name>
    <dbReference type="NCBI Taxonomy" id="45249"/>
    <lineage>
        <taxon>Eukaryota</taxon>
        <taxon>Viridiplantae</taxon>
        <taxon>Streptophyta</taxon>
        <taxon>Embryophyta</taxon>
        <taxon>Tracheophyta</taxon>
        <taxon>Spermatophyta</taxon>
        <taxon>Magnoliopsida</taxon>
        <taxon>eudicotyledons</taxon>
        <taxon>Gunneridae</taxon>
        <taxon>Pentapetalae</taxon>
        <taxon>rosids</taxon>
        <taxon>malvids</taxon>
        <taxon>Brassicales</taxon>
        <taxon>Brassicaceae</taxon>
        <taxon>Camelineae</taxon>
        <taxon>Arabidopsis</taxon>
    </lineage>
</organism>
<dbReference type="EMBL" id="JAEFBJ010000005">
    <property type="protein sequence ID" value="KAG7610765.1"/>
    <property type="molecule type" value="Genomic_DNA"/>
</dbReference>